<dbReference type="SUPFAM" id="SSF52058">
    <property type="entry name" value="L domain-like"/>
    <property type="match status" value="1"/>
</dbReference>
<keyword evidence="1" id="KW-0433">Leucine-rich repeat</keyword>
<dbReference type="RefSeq" id="WP_126606972.1">
    <property type="nucleotide sequence ID" value="NZ_AP025145.1"/>
</dbReference>
<reference evidence="4" key="1">
    <citation type="journal article" date="2019" name="Int. J. Syst. Evol. Microbiol.">
        <title>The Global Catalogue of Microorganisms (GCM) 10K type strain sequencing project: providing services to taxonomists for standard genome sequencing and annotation.</title>
        <authorList>
            <consortium name="The Broad Institute Genomics Platform"/>
            <consortium name="The Broad Institute Genome Sequencing Center for Infectious Disease"/>
            <person name="Wu L."/>
            <person name="Ma J."/>
        </authorList>
    </citation>
    <scope>NUCLEOTIDE SEQUENCE [LARGE SCALE GENOMIC DNA]</scope>
    <source>
        <strain evidence="4">NBRC 15640</strain>
    </source>
</reference>
<evidence type="ECO:0000313" key="3">
    <source>
        <dbReference type="EMBL" id="GLQ76319.1"/>
    </source>
</evidence>
<keyword evidence="2" id="KW-0677">Repeat</keyword>
<name>A0AAV5P1U4_9VIBR</name>
<organism evidence="3 4">
    <name type="scientific">Vibrio penaeicida</name>
    <dbReference type="NCBI Taxonomy" id="104609"/>
    <lineage>
        <taxon>Bacteria</taxon>
        <taxon>Pseudomonadati</taxon>
        <taxon>Pseudomonadota</taxon>
        <taxon>Gammaproteobacteria</taxon>
        <taxon>Vibrionales</taxon>
        <taxon>Vibrionaceae</taxon>
        <taxon>Vibrio</taxon>
    </lineage>
</organism>
<dbReference type="PANTHER" id="PTHR46652">
    <property type="entry name" value="LEUCINE-RICH REPEAT AND IQ DOMAIN-CONTAINING PROTEIN 1-RELATED"/>
    <property type="match status" value="1"/>
</dbReference>
<dbReference type="InterPro" id="IPR032675">
    <property type="entry name" value="LRR_dom_sf"/>
</dbReference>
<dbReference type="Proteomes" id="UP001156690">
    <property type="component" value="Unassembled WGS sequence"/>
</dbReference>
<dbReference type="EMBL" id="BSNX01000075">
    <property type="protein sequence ID" value="GLQ76319.1"/>
    <property type="molecule type" value="Genomic_DNA"/>
</dbReference>
<evidence type="ECO:0000256" key="1">
    <source>
        <dbReference type="ARBA" id="ARBA00022614"/>
    </source>
</evidence>
<protein>
    <recommendedName>
        <fullName evidence="5">Leucine-rich repeat domain-containing protein</fullName>
    </recommendedName>
</protein>
<comment type="caution">
    <text evidence="3">The sequence shown here is derived from an EMBL/GenBank/DDBJ whole genome shotgun (WGS) entry which is preliminary data.</text>
</comment>
<accession>A0AAV5P1U4</accession>
<proteinExistence type="predicted"/>
<dbReference type="AlphaFoldDB" id="A0AAV5P1U4"/>
<dbReference type="PANTHER" id="PTHR46652:SF3">
    <property type="entry name" value="LEUCINE-RICH REPEAT-CONTAINING PROTEIN 9"/>
    <property type="match status" value="1"/>
</dbReference>
<evidence type="ECO:0000313" key="4">
    <source>
        <dbReference type="Proteomes" id="UP001156690"/>
    </source>
</evidence>
<evidence type="ECO:0008006" key="5">
    <source>
        <dbReference type="Google" id="ProtNLM"/>
    </source>
</evidence>
<gene>
    <name evidence="3" type="ORF">GCM10007932_56820</name>
</gene>
<evidence type="ECO:0000256" key="2">
    <source>
        <dbReference type="ARBA" id="ARBA00022737"/>
    </source>
</evidence>
<dbReference type="Gene3D" id="3.80.10.10">
    <property type="entry name" value="Ribonuclease Inhibitor"/>
    <property type="match status" value="2"/>
</dbReference>
<keyword evidence="4" id="KW-1185">Reference proteome</keyword>
<sequence length="288" mass="32347">MTSNNQYFIDEAENGMGRCLVLTAPWSDNFESIIDKENISVLRLSQSAGWNGDDISFIKGLPDLRGIEIYSWGVKDITPLEALNNLEHLGLQCEFTKAPDFSKFNKLKICKLLWRPKAKTVFACDSLSLLNIVNYPSEDLKDIQKMSGLRRLQLTSRKLVSLSGIESLSSLSILDLSECSKLESLSGVDMCQQVEVVEIESCKKVYDVALLGELKKLKDIVLTDCGEVKSLRSLAKCQLLESITFVGDTSVEDGELTSLLDIPTLKKMWFADKRHYSHKREQVVEILS</sequence>
<dbReference type="InterPro" id="IPR050836">
    <property type="entry name" value="SDS22/Internalin_LRR"/>
</dbReference>